<sequence length="107" mass="11879">MEVKIGRDDFCSIPAPAARVRLTVSAMHAVRTFVRRMPPWMVRVVVMACRVVPGFAPKSGTSAGKWVLRRLGRRVDQMAAWLPALYPTNRPGRPAQSQRSLTPPGRA</sequence>
<reference evidence="2 3" key="1">
    <citation type="journal article" date="2013" name="Genome Announc.">
        <title>Genome sequences for three denitrifying bacterial strains isolated from a uranium- and nitrate-contaminated subsurface environment.</title>
        <authorList>
            <person name="Venkatramanan R."/>
            <person name="Prakash O."/>
            <person name="Woyke T."/>
            <person name="Chain P."/>
            <person name="Goodwin L.A."/>
            <person name="Watson D."/>
            <person name="Brooks S."/>
            <person name="Kostka J.E."/>
            <person name="Green S.J."/>
        </authorList>
    </citation>
    <scope>NUCLEOTIDE SEQUENCE [LARGE SCALE GENOMIC DNA]</scope>
    <source>
        <strain evidence="2 3">1NES1</strain>
    </source>
</reference>
<accession>N0B162</accession>
<protein>
    <submittedName>
        <fullName evidence="2">Uncharacterized protein</fullName>
    </submittedName>
</protein>
<dbReference type="EMBL" id="CP005587">
    <property type="protein sequence ID" value="AGK57219.1"/>
    <property type="molecule type" value="Genomic_DNA"/>
</dbReference>
<proteinExistence type="predicted"/>
<organism evidence="2 3">
    <name type="scientific">Hyphomicrobium denitrificans 1NES1</name>
    <dbReference type="NCBI Taxonomy" id="670307"/>
    <lineage>
        <taxon>Bacteria</taxon>
        <taxon>Pseudomonadati</taxon>
        <taxon>Pseudomonadota</taxon>
        <taxon>Alphaproteobacteria</taxon>
        <taxon>Hyphomicrobiales</taxon>
        <taxon>Hyphomicrobiaceae</taxon>
        <taxon>Hyphomicrobium</taxon>
    </lineage>
</organism>
<gene>
    <name evidence="2" type="ORF">HYPDE_27698</name>
</gene>
<dbReference type="KEGG" id="hdt:HYPDE_27698"/>
<evidence type="ECO:0000313" key="2">
    <source>
        <dbReference type="EMBL" id="AGK57219.1"/>
    </source>
</evidence>
<evidence type="ECO:0000256" key="1">
    <source>
        <dbReference type="SAM" id="MobiDB-lite"/>
    </source>
</evidence>
<dbReference type="HOGENOM" id="CLU_2206443_0_0_5"/>
<evidence type="ECO:0000313" key="3">
    <source>
        <dbReference type="Proteomes" id="UP000005952"/>
    </source>
</evidence>
<keyword evidence="3" id="KW-1185">Reference proteome</keyword>
<feature type="region of interest" description="Disordered" evidence="1">
    <location>
        <begin position="86"/>
        <end position="107"/>
    </location>
</feature>
<dbReference type="Proteomes" id="UP000005952">
    <property type="component" value="Chromosome"/>
</dbReference>
<dbReference type="AlphaFoldDB" id="N0B162"/>
<name>N0B162_9HYPH</name>